<comment type="subcellular location">
    <subcellularLocation>
        <location evidence="1">Membrane</location>
        <topology evidence="1">Single-pass membrane protein</topology>
    </subcellularLocation>
</comment>
<evidence type="ECO:0000256" key="2">
    <source>
        <dbReference type="ARBA" id="ARBA00022692"/>
    </source>
</evidence>
<feature type="domain" description="Translocation and assembly module TamB C-terminal" evidence="5">
    <location>
        <begin position="945"/>
        <end position="1380"/>
    </location>
</feature>
<dbReference type="GeneID" id="82156311"/>
<name>A0ABX2ATD5_9BACT</name>
<evidence type="ECO:0000256" key="3">
    <source>
        <dbReference type="ARBA" id="ARBA00022989"/>
    </source>
</evidence>
<keyword evidence="7" id="KW-1185">Reference proteome</keyword>
<evidence type="ECO:0000313" key="6">
    <source>
        <dbReference type="EMBL" id="NPE12901.1"/>
    </source>
</evidence>
<sequence length="1409" mass="157399">MIKSARLSAKIELIPLLENRISISSAQMFGTDFILYQTTENEAPNFQFIIDALSSKDNNNNESSFDLRINTFIMQHSSLKFDRYDMAPTNSKLNINHIDLNNISAHISIKALNEDSLNFIIKKLSFKENKSNLQINRLSLKMEGNRRKCNLHDFTLKMPETDIRIDNINATYRFKENTLVKSSLKYHGNIESGKINPSDFAFILPPLKRLTIPLNLSSNFHGTYSKFQMDKFIVSSPSDDIDINIKGWISGWNRIIPNSNVTIKNISVSSELINTINHIMKNTGNNFPDILTRLGNINIHGTLSSNDGVLKAKSKLETEAGSVDVDMSLSEDKSISGSIVTQSVNLGQILNNERFGSFTASASIQGSLQNNGHRKLDINGNIPKFEFNGYQYSDITIRSLLKDNSISGRLDINDSQIKMHVDGTAEKTKELSDIRFTASVRNFSPSATRLTDKWGDAVFNTDISTTLKGRDIEHAIGEVSLCNFSLLSSEAKYILDKMEISSTIDADRERHLMMNSDFGTARLSGRFDYNTIYQSIINIIRKRLPTIPGLPAISNNTHNRFDIEANISNTEWIEKVFNIPLHINNAIDLTCSVNETEKDIFIDCSLPSFRYDGKEYRNGKISVTSNNDSLHSKVGVIKIMDNGQNMKLNLTGNAADNSLHTSFSWDNCNTGNRISGCFNAETRFSGDSKETANASITIQPSHINLNNSTWNIEPSTITYTKDNVDIDRFAVTNDKQHIIINGKASKTSEDSITIDLHDIDVEYILDLVNFHSVDFSGRATGTACISAPFGNMKAHGNIIVNDFRFENGRMGVLNANVKWDNEEKQININAISTDGPEVMTCIDGYISPKRSYIDLGIKAIGTSIEFMKSFTSSFISDINGQANGEVRLTGPLKAINLVGELVINGDAHIKSTNCKYYLRNDTVTFIPDEIELHDIPIFDIHDNMGIMSGGIHHKHLTRLSYDLFVKADNLLAYDFHSFGDETFYGTVYGTGNVGIHGRSGELDINVNITPNSKSTFVYNVSNPDAISKQEFINWNDVTSATSGYPNEKQREKKTAAQPNILTDTHINFLINCTPDVTVKLLMDNKTNDYITLNGNGVLRASYYNKGTFNMFGTYVVERGTYDITIQDIIKKNFIFNKGGTIVFGGDPYNANLNLQAIYTVNGVSLSDLNIGNSFKSNTIRVNCLMNIGGQPMAPVVDFDIDMPTLGSDEKQMIRSIINSEDEMNQQVLYLLGIGRFYPQEANNSSAMDNQPSQTSLAMQGLLSGTISSQLNTMLNTVINNNNWNFGANISPGDEGWNNAEYEGQLSGRLLNNRLLINGQFGYRDNQKNASTSFIGDFDVRYLLFPNGNLSINIYNKTNDRYFTKSSLNTQGIGLTMKKDFVNLKDLFGIKKKNRKPNSNKGRKKNQSYK</sequence>
<evidence type="ECO:0000313" key="7">
    <source>
        <dbReference type="Proteomes" id="UP001193734"/>
    </source>
</evidence>
<dbReference type="Pfam" id="PF04357">
    <property type="entry name" value="TamB"/>
    <property type="match status" value="1"/>
</dbReference>
<evidence type="ECO:0000256" key="1">
    <source>
        <dbReference type="ARBA" id="ARBA00004167"/>
    </source>
</evidence>
<dbReference type="Proteomes" id="UP001193734">
    <property type="component" value="Unassembled WGS sequence"/>
</dbReference>
<gene>
    <name evidence="6" type="ORF">HPS55_00885</name>
</gene>
<keyword evidence="4" id="KW-0472">Membrane</keyword>
<reference evidence="6 7" key="1">
    <citation type="submission" date="2020-05" db="EMBL/GenBank/DDBJ databases">
        <title>Distinct polysaccharide utilization as determinants for interspecies competition between intestinal Prevotella spp.</title>
        <authorList>
            <person name="Galvez E.J.C."/>
            <person name="Iljazovic A."/>
            <person name="Strowig T."/>
        </authorList>
    </citation>
    <scope>NUCLEOTIDE SEQUENCE [LARGE SCALE GENOMIC DNA]</scope>
    <source>
        <strain evidence="6 7">PROD</strain>
    </source>
</reference>
<dbReference type="RefSeq" id="WP_172173662.1">
    <property type="nucleotide sequence ID" value="NZ_CASGKG010000018.1"/>
</dbReference>
<dbReference type="InterPro" id="IPR007452">
    <property type="entry name" value="TamB_C"/>
</dbReference>
<proteinExistence type="predicted"/>
<keyword evidence="3" id="KW-1133">Transmembrane helix</keyword>
<keyword evidence="2" id="KW-0812">Transmembrane</keyword>
<evidence type="ECO:0000259" key="5">
    <source>
        <dbReference type="Pfam" id="PF04357"/>
    </source>
</evidence>
<protein>
    <submittedName>
        <fullName evidence="6">Translocation/assembly module TamB</fullName>
    </submittedName>
</protein>
<comment type="caution">
    <text evidence="6">The sequence shown here is derived from an EMBL/GenBank/DDBJ whole genome shotgun (WGS) entry which is preliminary data.</text>
</comment>
<dbReference type="EMBL" id="JABKKE010000001">
    <property type="protein sequence ID" value="NPE12901.1"/>
    <property type="molecule type" value="Genomic_DNA"/>
</dbReference>
<evidence type="ECO:0000256" key="4">
    <source>
        <dbReference type="ARBA" id="ARBA00023136"/>
    </source>
</evidence>
<accession>A0ABX2ATD5</accession>
<organism evidence="6 7">
    <name type="scientific">Xylanibacter rodentium</name>
    <dbReference type="NCBI Taxonomy" id="2736289"/>
    <lineage>
        <taxon>Bacteria</taxon>
        <taxon>Pseudomonadati</taxon>
        <taxon>Bacteroidota</taxon>
        <taxon>Bacteroidia</taxon>
        <taxon>Bacteroidales</taxon>
        <taxon>Prevotellaceae</taxon>
        <taxon>Xylanibacter</taxon>
    </lineage>
</organism>